<feature type="domain" description="DALR anticodon binding" evidence="10">
    <location>
        <begin position="517"/>
        <end position="634"/>
    </location>
</feature>
<keyword evidence="3 9" id="KW-0436">Ligase</keyword>
<dbReference type="STRING" id="5601.A0A0D2DMI8"/>
<keyword evidence="6 9" id="KW-0648">Protein biosynthesis</keyword>
<protein>
    <recommendedName>
        <fullName evidence="2">arginine--tRNA ligase</fullName>
        <ecNumber evidence="2">6.1.1.19</ecNumber>
    </recommendedName>
</protein>
<dbReference type="EMBL" id="KN846961">
    <property type="protein sequence ID" value="KIW63532.1"/>
    <property type="molecule type" value="Genomic_DNA"/>
</dbReference>
<dbReference type="GO" id="GO:0006420">
    <property type="term" value="P:arginyl-tRNA aminoacylation"/>
    <property type="evidence" value="ECO:0007669"/>
    <property type="project" value="InterPro"/>
</dbReference>
<evidence type="ECO:0000256" key="3">
    <source>
        <dbReference type="ARBA" id="ARBA00022598"/>
    </source>
</evidence>
<dbReference type="SUPFAM" id="SSF55190">
    <property type="entry name" value="Arginyl-tRNA synthetase (ArgRS), N-terminal 'additional' domain"/>
    <property type="match status" value="1"/>
</dbReference>
<evidence type="ECO:0000256" key="4">
    <source>
        <dbReference type="ARBA" id="ARBA00022741"/>
    </source>
</evidence>
<evidence type="ECO:0000313" key="11">
    <source>
        <dbReference type="EMBL" id="KIW63532.1"/>
    </source>
</evidence>
<evidence type="ECO:0000256" key="5">
    <source>
        <dbReference type="ARBA" id="ARBA00022840"/>
    </source>
</evidence>
<dbReference type="Gene3D" id="3.30.1360.70">
    <property type="entry name" value="Arginyl tRNA synthetase N-terminal domain"/>
    <property type="match status" value="1"/>
</dbReference>
<dbReference type="Proteomes" id="UP000054266">
    <property type="component" value="Unassembled WGS sequence"/>
</dbReference>
<dbReference type="SMART" id="SM00836">
    <property type="entry name" value="DALR_1"/>
    <property type="match status" value="1"/>
</dbReference>
<evidence type="ECO:0000313" key="12">
    <source>
        <dbReference type="Proteomes" id="UP000054266"/>
    </source>
</evidence>
<dbReference type="EC" id="6.1.1.19" evidence="2"/>
<keyword evidence="4 9" id="KW-0547">Nucleotide-binding</keyword>
<proteinExistence type="inferred from homology"/>
<dbReference type="InterPro" id="IPR036695">
    <property type="entry name" value="Arg-tRNA-synth_N_sf"/>
</dbReference>
<dbReference type="GO" id="GO:0032543">
    <property type="term" value="P:mitochondrial translation"/>
    <property type="evidence" value="ECO:0007669"/>
    <property type="project" value="TreeGrafter"/>
</dbReference>
<dbReference type="InterPro" id="IPR008909">
    <property type="entry name" value="DALR_anticod-bd"/>
</dbReference>
<sequence>MATTSSEGLQGFLDSIGISSQSLAVISTDIDSDPLAICFSHLAGLVAQVTQCEFNVAYRSIAWASDMSHLMVIIPRLRLKGFQPQELAADLQQRWLSSPLFGYPVNDGINLLFYFANSTLARLAIRYILDRGSLYGKYLPGTDSTTDTSETKKQKVVVEFSSPNLGKAFDGLHLRSTIIGAFVASIYENMGWDVYRINFLGDWGKPVGLLAAGWSKFGSEDDLEADPLKHLLDVYTQTERLLKEQQEVVNMSSEGQGDGGVPLVAEMEAERDQYCKKLEDGDPDILDLWNRFRELCVTKYAELYGRLGIRFDEYSGESQVTKEVIEEVENTLKEKGYYHETHEGWAIEFSKPEEKGLGTVKARSSDGTTTYLLRDIAAALERSRKYSFDKMFYIVSARQSKHFQQVFKALELMDRSDLASKLDHFSFGDVHGVSAKEGASGSTLGDILDQCRDATSLALETEQDASGHFFGHDIANVADALGVMNLMVDELSSKRVSTVDFDPNKMATGSDYTGLSLQKWYTILSTRLRGVTIDPVELETTDYSLFEGVDNPYADMLRLLIQFPSIVRTWACAKLDPSHVLTFLFTVLDQMPSIWEEENEAEGSSAQSLAKLALYECLQQTLENGMRLLGLVPLVT</sequence>
<dbReference type="InterPro" id="IPR014729">
    <property type="entry name" value="Rossmann-like_a/b/a_fold"/>
</dbReference>
<dbReference type="InterPro" id="IPR035684">
    <property type="entry name" value="ArgRS_core"/>
</dbReference>
<dbReference type="AlphaFoldDB" id="A0A0D2DMI8"/>
<dbReference type="InterPro" id="IPR001278">
    <property type="entry name" value="Arg-tRNA-ligase"/>
</dbReference>
<dbReference type="SUPFAM" id="SSF47323">
    <property type="entry name" value="Anticodon-binding domain of a subclass of class I aminoacyl-tRNA synthetases"/>
    <property type="match status" value="1"/>
</dbReference>
<dbReference type="SUPFAM" id="SSF52374">
    <property type="entry name" value="Nucleotidylyl transferase"/>
    <property type="match status" value="1"/>
</dbReference>
<dbReference type="Pfam" id="PF05746">
    <property type="entry name" value="DALR_1"/>
    <property type="match status" value="1"/>
</dbReference>
<keyword evidence="5 9" id="KW-0067">ATP-binding</keyword>
<dbReference type="GO" id="GO:0005739">
    <property type="term" value="C:mitochondrion"/>
    <property type="evidence" value="ECO:0007669"/>
    <property type="project" value="TreeGrafter"/>
</dbReference>
<dbReference type="GO" id="GO:0004814">
    <property type="term" value="F:arginine-tRNA ligase activity"/>
    <property type="evidence" value="ECO:0007669"/>
    <property type="project" value="UniProtKB-EC"/>
</dbReference>
<reference evidence="11 12" key="1">
    <citation type="submission" date="2015-01" db="EMBL/GenBank/DDBJ databases">
        <title>The Genome Sequence of Capronia semiimmersa CBS27337.</title>
        <authorList>
            <consortium name="The Broad Institute Genomics Platform"/>
            <person name="Cuomo C."/>
            <person name="de Hoog S."/>
            <person name="Gorbushina A."/>
            <person name="Stielow B."/>
            <person name="Teixiera M."/>
            <person name="Abouelleil A."/>
            <person name="Chapman S.B."/>
            <person name="Priest M."/>
            <person name="Young S.K."/>
            <person name="Wortman J."/>
            <person name="Nusbaum C."/>
            <person name="Birren B."/>
        </authorList>
    </citation>
    <scope>NUCLEOTIDE SEQUENCE [LARGE SCALE GENOMIC DNA]</scope>
    <source>
        <strain evidence="11 12">CBS 27337</strain>
    </source>
</reference>
<evidence type="ECO:0000259" key="10">
    <source>
        <dbReference type="SMART" id="SM00836"/>
    </source>
</evidence>
<dbReference type="Gene3D" id="1.10.730.10">
    <property type="entry name" value="Isoleucyl-tRNA Synthetase, Domain 1"/>
    <property type="match status" value="1"/>
</dbReference>
<evidence type="ECO:0000256" key="7">
    <source>
        <dbReference type="ARBA" id="ARBA00023146"/>
    </source>
</evidence>
<evidence type="ECO:0000256" key="2">
    <source>
        <dbReference type="ARBA" id="ARBA00012837"/>
    </source>
</evidence>
<keyword evidence="12" id="KW-1185">Reference proteome</keyword>
<dbReference type="PANTHER" id="PTHR11956">
    <property type="entry name" value="ARGINYL-TRNA SYNTHETASE"/>
    <property type="match status" value="1"/>
</dbReference>
<keyword evidence="7 9" id="KW-0030">Aminoacyl-tRNA synthetase</keyword>
<organism evidence="11 12">
    <name type="scientific">Phialophora macrospora</name>
    <dbReference type="NCBI Taxonomy" id="1851006"/>
    <lineage>
        <taxon>Eukaryota</taxon>
        <taxon>Fungi</taxon>
        <taxon>Dikarya</taxon>
        <taxon>Ascomycota</taxon>
        <taxon>Pezizomycotina</taxon>
        <taxon>Eurotiomycetes</taxon>
        <taxon>Chaetothyriomycetidae</taxon>
        <taxon>Chaetothyriales</taxon>
        <taxon>Herpotrichiellaceae</taxon>
        <taxon>Phialophora</taxon>
    </lineage>
</organism>
<gene>
    <name evidence="11" type="ORF">PV04_08526</name>
</gene>
<accession>A0A0D2DMI8</accession>
<comment type="similarity">
    <text evidence="1 9">Belongs to the class-I aminoacyl-tRNA synthetase family.</text>
</comment>
<comment type="catalytic activity">
    <reaction evidence="8">
        <text>tRNA(Arg) + L-arginine + ATP = L-arginyl-tRNA(Arg) + AMP + diphosphate</text>
        <dbReference type="Rhea" id="RHEA:20301"/>
        <dbReference type="Rhea" id="RHEA-COMP:9658"/>
        <dbReference type="Rhea" id="RHEA-COMP:9673"/>
        <dbReference type="ChEBI" id="CHEBI:30616"/>
        <dbReference type="ChEBI" id="CHEBI:32682"/>
        <dbReference type="ChEBI" id="CHEBI:33019"/>
        <dbReference type="ChEBI" id="CHEBI:78442"/>
        <dbReference type="ChEBI" id="CHEBI:78513"/>
        <dbReference type="ChEBI" id="CHEBI:456215"/>
        <dbReference type="EC" id="6.1.1.19"/>
    </reaction>
</comment>
<evidence type="ECO:0000256" key="8">
    <source>
        <dbReference type="ARBA" id="ARBA00049339"/>
    </source>
</evidence>
<evidence type="ECO:0000256" key="1">
    <source>
        <dbReference type="ARBA" id="ARBA00005594"/>
    </source>
</evidence>
<dbReference type="HOGENOM" id="CLU_006406_6_0_1"/>
<dbReference type="PRINTS" id="PR01038">
    <property type="entry name" value="TRNASYNTHARG"/>
</dbReference>
<name>A0A0D2DMI8_9EURO</name>
<evidence type="ECO:0000256" key="6">
    <source>
        <dbReference type="ARBA" id="ARBA00022917"/>
    </source>
</evidence>
<dbReference type="PANTHER" id="PTHR11956:SF11">
    <property type="entry name" value="ARGININE--TRNA LIGASE, MITOCHONDRIAL-RELATED"/>
    <property type="match status" value="1"/>
</dbReference>
<dbReference type="GO" id="GO:0005524">
    <property type="term" value="F:ATP binding"/>
    <property type="evidence" value="ECO:0007669"/>
    <property type="project" value="UniProtKB-KW"/>
</dbReference>
<evidence type="ECO:0000256" key="9">
    <source>
        <dbReference type="RuleBase" id="RU363038"/>
    </source>
</evidence>
<dbReference type="Pfam" id="PF00750">
    <property type="entry name" value="tRNA-synt_1d"/>
    <property type="match status" value="1"/>
</dbReference>
<dbReference type="InterPro" id="IPR009080">
    <property type="entry name" value="tRNAsynth_Ia_anticodon-bd"/>
</dbReference>
<dbReference type="Gene3D" id="3.40.50.620">
    <property type="entry name" value="HUPs"/>
    <property type="match status" value="1"/>
</dbReference>